<dbReference type="EMBL" id="QGKY02000164">
    <property type="protein sequence ID" value="KAF2592704.1"/>
    <property type="molecule type" value="Genomic_DNA"/>
</dbReference>
<keyword evidence="1" id="KW-0812">Transmembrane</keyword>
<dbReference type="AlphaFoldDB" id="A0A8S9KD41"/>
<gene>
    <name evidence="2" type="ORF">F2Q70_00045038</name>
</gene>
<name>A0A8S9KD41_BRACR</name>
<reference evidence="2" key="1">
    <citation type="submission" date="2019-12" db="EMBL/GenBank/DDBJ databases">
        <title>Genome sequencing and annotation of Brassica cretica.</title>
        <authorList>
            <person name="Studholme D.J."/>
            <person name="Sarris P.F."/>
        </authorList>
    </citation>
    <scope>NUCLEOTIDE SEQUENCE</scope>
    <source>
        <strain evidence="2">PFS-102/07</strain>
        <tissue evidence="2">Leaf</tissue>
    </source>
</reference>
<evidence type="ECO:0000313" key="2">
    <source>
        <dbReference type="EMBL" id="KAF2592704.1"/>
    </source>
</evidence>
<comment type="caution">
    <text evidence="2">The sequence shown here is derived from an EMBL/GenBank/DDBJ whole genome shotgun (WGS) entry which is preliminary data.</text>
</comment>
<keyword evidence="1" id="KW-1133">Transmembrane helix</keyword>
<sequence length="106" mass="11862">MWGVCGLPLEQNCFTPPTRQPKEEDEEEEEEGVLNWKAVVIGYGPGFLFGLLLAHIIASYRTKWFIKIVGPNKHKEVDPAFVLLKGTSRLADDGLDGLLYTALVFL</sequence>
<organism evidence="2">
    <name type="scientific">Brassica cretica</name>
    <name type="common">Mustard</name>
    <dbReference type="NCBI Taxonomy" id="69181"/>
    <lineage>
        <taxon>Eukaryota</taxon>
        <taxon>Viridiplantae</taxon>
        <taxon>Streptophyta</taxon>
        <taxon>Embryophyta</taxon>
        <taxon>Tracheophyta</taxon>
        <taxon>Spermatophyta</taxon>
        <taxon>Magnoliopsida</taxon>
        <taxon>eudicotyledons</taxon>
        <taxon>Gunneridae</taxon>
        <taxon>Pentapetalae</taxon>
        <taxon>rosids</taxon>
        <taxon>malvids</taxon>
        <taxon>Brassicales</taxon>
        <taxon>Brassicaceae</taxon>
        <taxon>Brassiceae</taxon>
        <taxon>Brassica</taxon>
    </lineage>
</organism>
<proteinExistence type="predicted"/>
<accession>A0A8S9KD41</accession>
<feature type="transmembrane region" description="Helical" evidence="1">
    <location>
        <begin position="38"/>
        <end position="58"/>
    </location>
</feature>
<keyword evidence="1" id="KW-0472">Membrane</keyword>
<evidence type="ECO:0000256" key="1">
    <source>
        <dbReference type="SAM" id="Phobius"/>
    </source>
</evidence>
<protein>
    <submittedName>
        <fullName evidence="2">Uncharacterized protein</fullName>
    </submittedName>
</protein>